<gene>
    <name evidence="2" type="ORF">Fot_17209</name>
</gene>
<reference evidence="3" key="1">
    <citation type="submission" date="2024-07" db="EMBL/GenBank/DDBJ databases">
        <title>Two chromosome-level genome assemblies of Korean endemic species Abeliophyllum distichum and Forsythia ovata (Oleaceae).</title>
        <authorList>
            <person name="Jang H."/>
        </authorList>
    </citation>
    <scope>NUCLEOTIDE SEQUENCE [LARGE SCALE GENOMIC DNA]</scope>
</reference>
<organism evidence="2 3">
    <name type="scientific">Forsythia ovata</name>
    <dbReference type="NCBI Taxonomy" id="205694"/>
    <lineage>
        <taxon>Eukaryota</taxon>
        <taxon>Viridiplantae</taxon>
        <taxon>Streptophyta</taxon>
        <taxon>Embryophyta</taxon>
        <taxon>Tracheophyta</taxon>
        <taxon>Spermatophyta</taxon>
        <taxon>Magnoliopsida</taxon>
        <taxon>eudicotyledons</taxon>
        <taxon>Gunneridae</taxon>
        <taxon>Pentapetalae</taxon>
        <taxon>asterids</taxon>
        <taxon>lamiids</taxon>
        <taxon>Lamiales</taxon>
        <taxon>Oleaceae</taxon>
        <taxon>Forsythieae</taxon>
        <taxon>Forsythia</taxon>
    </lineage>
</organism>
<dbReference type="Proteomes" id="UP001604277">
    <property type="component" value="Unassembled WGS sequence"/>
</dbReference>
<evidence type="ECO:0000313" key="2">
    <source>
        <dbReference type="EMBL" id="KAL2535818.1"/>
    </source>
</evidence>
<dbReference type="AlphaFoldDB" id="A0ABD1VGS2"/>
<comment type="caution">
    <text evidence="2">The sequence shown here is derived from an EMBL/GenBank/DDBJ whole genome shotgun (WGS) entry which is preliminary data.</text>
</comment>
<dbReference type="EMBL" id="JBFOLJ010000005">
    <property type="protein sequence ID" value="KAL2535818.1"/>
    <property type="molecule type" value="Genomic_DNA"/>
</dbReference>
<evidence type="ECO:0000256" key="1">
    <source>
        <dbReference type="SAM" id="MobiDB-lite"/>
    </source>
</evidence>
<evidence type="ECO:0000313" key="3">
    <source>
        <dbReference type="Proteomes" id="UP001604277"/>
    </source>
</evidence>
<proteinExistence type="predicted"/>
<keyword evidence="3" id="KW-1185">Reference proteome</keyword>
<name>A0ABD1VGS2_9LAMI</name>
<accession>A0ABD1VGS2</accession>
<protein>
    <submittedName>
        <fullName evidence="2">Uncharacterized protein</fullName>
    </submittedName>
</protein>
<feature type="region of interest" description="Disordered" evidence="1">
    <location>
        <begin position="62"/>
        <end position="87"/>
    </location>
</feature>
<sequence>MLLWNNRQAGHYFPNTNRRKKKRKEFDDVTLGFGRHTLQGLTNTSSAQVSVQVRYQSILEVGSGDGSGSNAGSKRPDMASMRSGEMAKLQVSHRLGCTSLQAHISRLTNKGRLAHDPPRSGLARC</sequence>